<comment type="caution">
    <text evidence="3">The sequence shown here is derived from an EMBL/GenBank/DDBJ whole genome shotgun (WGS) entry which is preliminary data.</text>
</comment>
<organism evidence="3 4">
    <name type="scientific">Pectobacterium zantedeschiae</name>
    <dbReference type="NCBI Taxonomy" id="2034769"/>
    <lineage>
        <taxon>Bacteria</taxon>
        <taxon>Pseudomonadati</taxon>
        <taxon>Pseudomonadota</taxon>
        <taxon>Gammaproteobacteria</taxon>
        <taxon>Enterobacterales</taxon>
        <taxon>Pectobacteriaceae</taxon>
        <taxon>Pectobacterium</taxon>
    </lineage>
</organism>
<dbReference type="EMBL" id="NWTM01000001">
    <property type="protein sequence ID" value="RYC44019.1"/>
    <property type="molecule type" value="Genomic_DNA"/>
</dbReference>
<keyword evidence="2" id="KW-1133">Transmembrane helix</keyword>
<gene>
    <name evidence="3" type="ORF">CLR69_02945</name>
</gene>
<evidence type="ECO:0000256" key="1">
    <source>
        <dbReference type="SAM" id="MobiDB-lite"/>
    </source>
</evidence>
<feature type="transmembrane region" description="Helical" evidence="2">
    <location>
        <begin position="98"/>
        <end position="117"/>
    </location>
</feature>
<name>A0A9X8P533_9GAMM</name>
<accession>A0A9X8P533</accession>
<sequence>MSGKDATKASAAQGARQWRPELRSLTPKVSRSDTISRKAWGHGAVAIEPPHVGRVLRQLKKLTEVSAHEIFTVVTEIYFPDLCGEPSICRDASLRGRLVYLALVAMVLSLVLAFTVLQSGMT</sequence>
<dbReference type="Proteomes" id="UP001138460">
    <property type="component" value="Unassembled WGS sequence"/>
</dbReference>
<evidence type="ECO:0000313" key="4">
    <source>
        <dbReference type="Proteomes" id="UP001138460"/>
    </source>
</evidence>
<reference evidence="3 4" key="1">
    <citation type="journal article" date="2018" name="Syst. Appl. Microbiol.">
        <title>Pectobacterium zantedeschiae sp. nov. a new species of a soft rot pathogen isolated from Calla lily (Zantedeschia spp.).</title>
        <authorList>
            <person name="Waleron M."/>
            <person name="Misztak A."/>
            <person name="Waleron M."/>
            <person name="Franczuk M."/>
            <person name="Jonca J."/>
            <person name="Wielgomas B."/>
            <person name="Mikicinski A."/>
            <person name="Popovic T."/>
            <person name="Waleron K."/>
        </authorList>
    </citation>
    <scope>NUCLEOTIDE SEQUENCE [LARGE SCALE GENOMIC DNA]</scope>
    <source>
        <strain evidence="3 4">9M</strain>
    </source>
</reference>
<keyword evidence="2" id="KW-0812">Transmembrane</keyword>
<evidence type="ECO:0000313" key="3">
    <source>
        <dbReference type="EMBL" id="RYC44019.1"/>
    </source>
</evidence>
<proteinExistence type="predicted"/>
<keyword evidence="4" id="KW-1185">Reference proteome</keyword>
<keyword evidence="2" id="KW-0472">Membrane</keyword>
<evidence type="ECO:0000256" key="2">
    <source>
        <dbReference type="SAM" id="Phobius"/>
    </source>
</evidence>
<protein>
    <submittedName>
        <fullName evidence="3">Uncharacterized protein</fullName>
    </submittedName>
</protein>
<feature type="region of interest" description="Disordered" evidence="1">
    <location>
        <begin position="1"/>
        <end position="34"/>
    </location>
</feature>
<dbReference type="AlphaFoldDB" id="A0A9X8P533"/>